<keyword evidence="2" id="KW-1185">Reference proteome</keyword>
<evidence type="ECO:0000313" key="1">
    <source>
        <dbReference type="EMBL" id="CAJ1407312.1"/>
    </source>
</evidence>
<organism evidence="1 2">
    <name type="scientific">Effrenium voratum</name>
    <dbReference type="NCBI Taxonomy" id="2562239"/>
    <lineage>
        <taxon>Eukaryota</taxon>
        <taxon>Sar</taxon>
        <taxon>Alveolata</taxon>
        <taxon>Dinophyceae</taxon>
        <taxon>Suessiales</taxon>
        <taxon>Symbiodiniaceae</taxon>
        <taxon>Effrenium</taxon>
    </lineage>
</organism>
<name>A0AA36JJD1_9DINO</name>
<accession>A0AA36JJD1</accession>
<dbReference type="EMBL" id="CAUJNA010003667">
    <property type="protein sequence ID" value="CAJ1407312.1"/>
    <property type="molecule type" value="Genomic_DNA"/>
</dbReference>
<comment type="caution">
    <text evidence="1">The sequence shown here is derived from an EMBL/GenBank/DDBJ whole genome shotgun (WGS) entry which is preliminary data.</text>
</comment>
<reference evidence="1" key="1">
    <citation type="submission" date="2023-08" db="EMBL/GenBank/DDBJ databases">
        <authorList>
            <person name="Chen Y."/>
            <person name="Shah S."/>
            <person name="Dougan E. K."/>
            <person name="Thang M."/>
            <person name="Chan C."/>
        </authorList>
    </citation>
    <scope>NUCLEOTIDE SEQUENCE</scope>
</reference>
<dbReference type="Proteomes" id="UP001178507">
    <property type="component" value="Unassembled WGS sequence"/>
</dbReference>
<dbReference type="AlphaFoldDB" id="A0AA36JJD1"/>
<proteinExistence type="predicted"/>
<protein>
    <submittedName>
        <fullName evidence="1">Uncharacterized protein</fullName>
    </submittedName>
</protein>
<evidence type="ECO:0000313" key="2">
    <source>
        <dbReference type="Proteomes" id="UP001178507"/>
    </source>
</evidence>
<sequence length="123" mass="14177">MCARGARLRSASFAARHRRMANGWIQDTAPAAAVLARNKRPLWLVLKKDQETKRQIRNAAFRHMPCMPFDVWLLMKHEEDSAPKAESEEAKQERVRFYRRLGRQRKLLMGQCSRSISPGGSAE</sequence>
<gene>
    <name evidence="1" type="ORF">EVOR1521_LOCUS29044</name>
</gene>